<dbReference type="SUPFAM" id="SSF52743">
    <property type="entry name" value="Subtilisin-like"/>
    <property type="match status" value="1"/>
</dbReference>
<dbReference type="GO" id="GO:0006508">
    <property type="term" value="P:proteolysis"/>
    <property type="evidence" value="ECO:0007669"/>
    <property type="project" value="UniProtKB-KW"/>
</dbReference>
<dbReference type="PROSITE" id="PS51695">
    <property type="entry name" value="SEDOLISIN"/>
    <property type="match status" value="1"/>
</dbReference>
<evidence type="ECO:0000256" key="17">
    <source>
        <dbReference type="SAM" id="SignalP"/>
    </source>
</evidence>
<dbReference type="InterPro" id="IPR036852">
    <property type="entry name" value="Peptidase_S8/S53_dom_sf"/>
</dbReference>
<organism evidence="19 20">
    <name type="scientific">Gymnopus androsaceus JB14</name>
    <dbReference type="NCBI Taxonomy" id="1447944"/>
    <lineage>
        <taxon>Eukaryota</taxon>
        <taxon>Fungi</taxon>
        <taxon>Dikarya</taxon>
        <taxon>Basidiomycota</taxon>
        <taxon>Agaricomycotina</taxon>
        <taxon>Agaricomycetes</taxon>
        <taxon>Agaricomycetidae</taxon>
        <taxon>Agaricales</taxon>
        <taxon>Marasmiineae</taxon>
        <taxon>Omphalotaceae</taxon>
        <taxon>Gymnopus</taxon>
    </lineage>
</organism>
<feature type="active site" description="Charge relay system" evidence="15">
    <location>
        <position position="315"/>
    </location>
</feature>
<evidence type="ECO:0000256" key="16">
    <source>
        <dbReference type="SAM" id="MobiDB-lite"/>
    </source>
</evidence>
<evidence type="ECO:0000256" key="13">
    <source>
        <dbReference type="ARBA" id="ARBA00023145"/>
    </source>
</evidence>
<accession>A0A6A4H7L7</accession>
<keyword evidence="20" id="KW-1185">Reference proteome</keyword>
<keyword evidence="13" id="KW-0865">Zymogen</keyword>
<dbReference type="EC" id="3.4.14.10" evidence="4"/>
<dbReference type="Gene3D" id="3.40.50.200">
    <property type="entry name" value="Peptidase S8/S53 domain"/>
    <property type="match status" value="1"/>
</dbReference>
<dbReference type="CDD" id="cd04056">
    <property type="entry name" value="Peptidases_S53"/>
    <property type="match status" value="1"/>
</dbReference>
<evidence type="ECO:0000256" key="9">
    <source>
        <dbReference type="ARBA" id="ARBA00022801"/>
    </source>
</evidence>
<sequence length="644" mass="69259">MRFPLVVFSLGLGYFSFCISAPSSTIRTNHVIHEKRAVEPQALDWTISHRPEGHKRLPLRIGLTQQNVQNLEDMLMAISHPDSPEYGKHWTPQQVVDTFAPAEETVRKVVGWLKESGFSTEKIKMSANKGWLQIDASVAEVEELLNTEYHVYKHLETGEEQIGCHEYSVPAEIREHIDLIKPTVHFNYGPSPQSGTKFKRAGDLGQPSSSKFTGPKKSPNAKPVSPTLANCDEMITLDCLRALYSVPDFTPKSKNNSYGIVEFTPQAFLADDLDLFFGNFSPNLVGVRPDIVLIDGAVVQTTNQSFSLNGESSLDLEYAMGLTNPQTITLLQTGDLVEGAGFDNWLDAVDGSFCTFEGGDDPTQDGIYPDPLPGGFKGPESCGIIAPPFVVSTSYGQDEVTISAFSAIRQCTEYGKLGLMGTSILYSSGDRGVAGRDGCLNSTGQPVANGTMFSPQFPVTCPFVTAVGATQVNPNSTVFEPEGACEQVIFSGGGFSNIFSIPDYQKSAVSSFLKNHPPPYTSAQFNNSGISRGYPDLAANGANYVVAVDGGFELVFGTSCSSPVTGSFITMINDARLAAGKGPVGFINPAIYSDKFKDAFNDITMGGNQGCNTPGFTATEGWDPVTGVGTPNVSKLIPLFLSLP</sequence>
<keyword evidence="12" id="KW-0843">Virulence</keyword>
<dbReference type="PANTHER" id="PTHR14218">
    <property type="entry name" value="PROTEASE S8 TRIPEPTIDYL PEPTIDASE I CLN2"/>
    <property type="match status" value="1"/>
</dbReference>
<dbReference type="GO" id="GO:0046872">
    <property type="term" value="F:metal ion binding"/>
    <property type="evidence" value="ECO:0007669"/>
    <property type="project" value="UniProtKB-UniRule"/>
</dbReference>
<dbReference type="SMART" id="SM00944">
    <property type="entry name" value="Pro-kuma_activ"/>
    <property type="match status" value="1"/>
</dbReference>
<dbReference type="Pfam" id="PF09286">
    <property type="entry name" value="Pro-kuma_activ"/>
    <property type="match status" value="1"/>
</dbReference>
<keyword evidence="9 15" id="KW-0378">Hydrolase</keyword>
<dbReference type="FunFam" id="3.40.50.200:FF:000015">
    <property type="entry name" value="Tripeptidyl peptidase A"/>
    <property type="match status" value="1"/>
</dbReference>
<name>A0A6A4H7L7_9AGAR</name>
<comment type="function">
    <text evidence="2">Secreted tripeptidyl-peptidase which degrades proteins at acidic pHs and is involved in virulence.</text>
</comment>
<evidence type="ECO:0000256" key="11">
    <source>
        <dbReference type="ARBA" id="ARBA00022837"/>
    </source>
</evidence>
<dbReference type="Proteomes" id="UP000799118">
    <property type="component" value="Unassembled WGS sequence"/>
</dbReference>
<feature type="region of interest" description="Disordered" evidence="16">
    <location>
        <begin position="195"/>
        <end position="225"/>
    </location>
</feature>
<evidence type="ECO:0000256" key="7">
    <source>
        <dbReference type="ARBA" id="ARBA00022723"/>
    </source>
</evidence>
<feature type="binding site" evidence="15">
    <location>
        <position position="621"/>
    </location>
    <ligand>
        <name>Ca(2+)</name>
        <dbReference type="ChEBI" id="CHEBI:29108"/>
    </ligand>
</feature>
<dbReference type="SUPFAM" id="SSF54897">
    <property type="entry name" value="Protease propeptides/inhibitors"/>
    <property type="match status" value="1"/>
</dbReference>
<evidence type="ECO:0000256" key="3">
    <source>
        <dbReference type="ARBA" id="ARBA00004239"/>
    </source>
</evidence>
<gene>
    <name evidence="19" type="ORF">BT96DRAFT_979062</name>
</gene>
<feature type="chain" id="PRO_5025508385" description="tripeptidyl-peptidase II" evidence="17">
    <location>
        <begin position="21"/>
        <end position="644"/>
    </location>
</feature>
<evidence type="ECO:0000256" key="6">
    <source>
        <dbReference type="ARBA" id="ARBA00022670"/>
    </source>
</evidence>
<keyword evidence="6 15" id="KW-0645">Protease</keyword>
<evidence type="ECO:0000256" key="12">
    <source>
        <dbReference type="ARBA" id="ARBA00023026"/>
    </source>
</evidence>
<dbReference type="AlphaFoldDB" id="A0A6A4H7L7"/>
<dbReference type="CDD" id="cd11377">
    <property type="entry name" value="Pro-peptidase_S53"/>
    <property type="match status" value="1"/>
</dbReference>
<feature type="binding site" evidence="15">
    <location>
        <position position="623"/>
    </location>
    <ligand>
        <name>Ca(2+)</name>
        <dbReference type="ChEBI" id="CHEBI:29108"/>
    </ligand>
</feature>
<reference evidence="19" key="1">
    <citation type="journal article" date="2019" name="Environ. Microbiol.">
        <title>Fungal ecological strategies reflected in gene transcription - a case study of two litter decomposers.</title>
        <authorList>
            <person name="Barbi F."/>
            <person name="Kohler A."/>
            <person name="Barry K."/>
            <person name="Baskaran P."/>
            <person name="Daum C."/>
            <person name="Fauchery L."/>
            <person name="Ihrmark K."/>
            <person name="Kuo A."/>
            <person name="LaButti K."/>
            <person name="Lipzen A."/>
            <person name="Morin E."/>
            <person name="Grigoriev I.V."/>
            <person name="Henrissat B."/>
            <person name="Lindahl B."/>
            <person name="Martin F."/>
        </authorList>
    </citation>
    <scope>NUCLEOTIDE SEQUENCE</scope>
    <source>
        <strain evidence="19">JB14</strain>
    </source>
</reference>
<keyword evidence="5" id="KW-0964">Secreted</keyword>
<dbReference type="GO" id="GO:0004252">
    <property type="term" value="F:serine-type endopeptidase activity"/>
    <property type="evidence" value="ECO:0007669"/>
    <property type="project" value="UniProtKB-UniRule"/>
</dbReference>
<evidence type="ECO:0000313" key="20">
    <source>
        <dbReference type="Proteomes" id="UP000799118"/>
    </source>
</evidence>
<feature type="active site" description="Charge relay system" evidence="15">
    <location>
        <position position="311"/>
    </location>
</feature>
<comment type="cofactor">
    <cofactor evidence="15">
        <name>Ca(2+)</name>
        <dbReference type="ChEBI" id="CHEBI:29108"/>
    </cofactor>
    <text evidence="15">Binds 1 Ca(2+) ion per subunit.</text>
</comment>
<dbReference type="InterPro" id="IPR015366">
    <property type="entry name" value="S53_propep"/>
</dbReference>
<evidence type="ECO:0000259" key="18">
    <source>
        <dbReference type="PROSITE" id="PS51695"/>
    </source>
</evidence>
<feature type="binding site" evidence="15">
    <location>
        <position position="603"/>
    </location>
    <ligand>
        <name>Ca(2+)</name>
        <dbReference type="ChEBI" id="CHEBI:29108"/>
    </ligand>
</feature>
<evidence type="ECO:0000256" key="5">
    <source>
        <dbReference type="ARBA" id="ARBA00022525"/>
    </source>
</evidence>
<keyword evidence="14" id="KW-0325">Glycoprotein</keyword>
<feature type="signal peptide" evidence="17">
    <location>
        <begin position="1"/>
        <end position="20"/>
    </location>
</feature>
<comment type="subcellular location">
    <subcellularLocation>
        <location evidence="3">Secreted</location>
        <location evidence="3">Extracellular space</location>
    </subcellularLocation>
</comment>
<comment type="catalytic activity">
    <reaction evidence="1">
        <text>Release of an N-terminal tripeptide from a polypeptide.</text>
        <dbReference type="EC" id="3.4.14.10"/>
    </reaction>
</comment>
<keyword evidence="7 15" id="KW-0479">Metal-binding</keyword>
<proteinExistence type="predicted"/>
<evidence type="ECO:0000256" key="15">
    <source>
        <dbReference type="PROSITE-ProRule" id="PRU01032"/>
    </source>
</evidence>
<evidence type="ECO:0000256" key="4">
    <source>
        <dbReference type="ARBA" id="ARBA00012462"/>
    </source>
</evidence>
<feature type="domain" description="Peptidase S53" evidence="18">
    <location>
        <begin position="234"/>
        <end position="643"/>
    </location>
</feature>
<keyword evidence="10 15" id="KW-0720">Serine protease</keyword>
<evidence type="ECO:0000256" key="2">
    <source>
        <dbReference type="ARBA" id="ARBA00002451"/>
    </source>
</evidence>
<dbReference type="GO" id="GO:0005576">
    <property type="term" value="C:extracellular region"/>
    <property type="evidence" value="ECO:0007669"/>
    <property type="project" value="UniProtKB-SubCell"/>
</dbReference>
<protein>
    <recommendedName>
        <fullName evidence="4">tripeptidyl-peptidase II</fullName>
        <ecNumber evidence="4">3.4.14.10</ecNumber>
    </recommendedName>
</protein>
<dbReference type="InterPro" id="IPR050819">
    <property type="entry name" value="Tripeptidyl-peptidase_I"/>
</dbReference>
<dbReference type="InterPro" id="IPR030400">
    <property type="entry name" value="Sedolisin_dom"/>
</dbReference>
<dbReference type="EMBL" id="ML769579">
    <property type="protein sequence ID" value="KAE9393185.1"/>
    <property type="molecule type" value="Genomic_DNA"/>
</dbReference>
<evidence type="ECO:0000256" key="8">
    <source>
        <dbReference type="ARBA" id="ARBA00022729"/>
    </source>
</evidence>
<feature type="active site" description="Charge relay system" evidence="15">
    <location>
        <position position="559"/>
    </location>
</feature>
<dbReference type="OrthoDB" id="409122at2759"/>
<dbReference type="PANTHER" id="PTHR14218:SF19">
    <property type="entry name" value="SERINE PROTEASE AORO, PUTATIVE (AFU_ORTHOLOGUE AFUA_6G10250)-RELATED"/>
    <property type="match status" value="1"/>
</dbReference>
<evidence type="ECO:0000256" key="14">
    <source>
        <dbReference type="ARBA" id="ARBA00023180"/>
    </source>
</evidence>
<keyword evidence="11 15" id="KW-0106">Calcium</keyword>
<keyword evidence="8 17" id="KW-0732">Signal</keyword>
<dbReference type="GO" id="GO:0008240">
    <property type="term" value="F:tripeptidyl-peptidase activity"/>
    <property type="evidence" value="ECO:0007669"/>
    <property type="project" value="UniProtKB-EC"/>
</dbReference>
<evidence type="ECO:0000256" key="10">
    <source>
        <dbReference type="ARBA" id="ARBA00022825"/>
    </source>
</evidence>
<evidence type="ECO:0000256" key="1">
    <source>
        <dbReference type="ARBA" id="ARBA00001910"/>
    </source>
</evidence>
<evidence type="ECO:0000313" key="19">
    <source>
        <dbReference type="EMBL" id="KAE9393185.1"/>
    </source>
</evidence>
<feature type="binding site" evidence="15">
    <location>
        <position position="602"/>
    </location>
    <ligand>
        <name>Ca(2+)</name>
        <dbReference type="ChEBI" id="CHEBI:29108"/>
    </ligand>
</feature>